<feature type="compositionally biased region" description="Low complexity" evidence="1">
    <location>
        <begin position="460"/>
        <end position="478"/>
    </location>
</feature>
<dbReference type="EMBL" id="QCYY01002412">
    <property type="protein sequence ID" value="ROT70563.1"/>
    <property type="molecule type" value="Genomic_DNA"/>
</dbReference>
<evidence type="ECO:0000313" key="2">
    <source>
        <dbReference type="EMBL" id="ROT70563.1"/>
    </source>
</evidence>
<feature type="region of interest" description="Disordered" evidence="1">
    <location>
        <begin position="460"/>
        <end position="486"/>
    </location>
</feature>
<evidence type="ECO:0000256" key="1">
    <source>
        <dbReference type="SAM" id="MobiDB-lite"/>
    </source>
</evidence>
<sequence>MKLCIPSLKHPLCSSPTPSRPSPPSSSPSLRHPLPFPCSPPLPFLLPLSLLSLLVSVPLSPLAFTSLPPSRSFFSPSCSHSSTPLFTSLTPVPLTLWRPPRRSHLALSTPSVLPSHPHRSGLLSHPPPFNFSQPSRFSLLLTPSCYLSPPPVHPSQPSVDLSPPPSRSRSLHPPQPFTLSPPLQFTLFTIPVHSLHPLSVKALSNPSVTALSTLLPRYLSHPPVYLSPSVRVHLLPHPLFHYSSYPSVQLSPTPSPLRSLSLPTPLTVPFLLIPHCLHFCLRPPVHPLPPSRSRFSPPLPFPLSHTLFLLSTLDVYLSPPASVHCSHPSVYMLSHPAPSPNSLTVPVHNFLYPPVNALSPSRSPALHPSVPLSTPHAVHLCSTLPSLSPPPLLFTSLTSPVHGSSPPLPLRALLPPPSLSLSPHHLVPSLSTPSVTALSTLRYFSHPSWDSLPRPSPFTLSSLSGSLSPPPRSRSLTFASPSLSPPPVHALSTPCALRFPTTTRSLLLTSLPFTDSLTALLSLSPPPPFSLHRSVPGSPHPLLFHWLLTLPFNTLCSPPSVHSSPTRHPFPFTSPHSSRSLSPTRIRLLSPHPSLRTLLGLSMRSPLLIPSDFSTPSFASLHSYPISTPPSS</sequence>
<evidence type="ECO:0000313" key="3">
    <source>
        <dbReference type="Proteomes" id="UP000283509"/>
    </source>
</evidence>
<organism evidence="2 3">
    <name type="scientific">Penaeus vannamei</name>
    <name type="common">Whiteleg shrimp</name>
    <name type="synonym">Litopenaeus vannamei</name>
    <dbReference type="NCBI Taxonomy" id="6689"/>
    <lineage>
        <taxon>Eukaryota</taxon>
        <taxon>Metazoa</taxon>
        <taxon>Ecdysozoa</taxon>
        <taxon>Arthropoda</taxon>
        <taxon>Crustacea</taxon>
        <taxon>Multicrustacea</taxon>
        <taxon>Malacostraca</taxon>
        <taxon>Eumalacostraca</taxon>
        <taxon>Eucarida</taxon>
        <taxon>Decapoda</taxon>
        <taxon>Dendrobranchiata</taxon>
        <taxon>Penaeoidea</taxon>
        <taxon>Penaeidae</taxon>
        <taxon>Penaeus</taxon>
    </lineage>
</organism>
<accession>A0A423T2C3</accession>
<proteinExistence type="predicted"/>
<feature type="region of interest" description="Disordered" evidence="1">
    <location>
        <begin position="151"/>
        <end position="175"/>
    </location>
</feature>
<keyword evidence="3" id="KW-1185">Reference proteome</keyword>
<dbReference type="Proteomes" id="UP000283509">
    <property type="component" value="Unassembled WGS sequence"/>
</dbReference>
<feature type="region of interest" description="Disordered" evidence="1">
    <location>
        <begin position="12"/>
        <end position="31"/>
    </location>
</feature>
<reference evidence="2 3" key="1">
    <citation type="submission" date="2018-04" db="EMBL/GenBank/DDBJ databases">
        <authorList>
            <person name="Zhang X."/>
            <person name="Yuan J."/>
            <person name="Li F."/>
            <person name="Xiang J."/>
        </authorList>
    </citation>
    <scope>NUCLEOTIDE SEQUENCE [LARGE SCALE GENOMIC DNA]</scope>
    <source>
        <tissue evidence="2">Muscle</tissue>
    </source>
</reference>
<dbReference type="AlphaFoldDB" id="A0A423T2C3"/>
<name>A0A423T2C3_PENVA</name>
<gene>
    <name evidence="2" type="ORF">C7M84_011170</name>
</gene>
<feature type="compositionally biased region" description="Low complexity" evidence="1">
    <location>
        <begin position="155"/>
        <end position="172"/>
    </location>
</feature>
<protein>
    <submittedName>
        <fullName evidence="2">Uncharacterized protein</fullName>
    </submittedName>
</protein>
<comment type="caution">
    <text evidence="2">The sequence shown here is derived from an EMBL/GenBank/DDBJ whole genome shotgun (WGS) entry which is preliminary data.</text>
</comment>
<reference evidence="2 3" key="2">
    <citation type="submission" date="2019-01" db="EMBL/GenBank/DDBJ databases">
        <title>The decoding of complex shrimp genome reveals the adaptation for benthos swimmer, frequently molting mechanism and breeding impact on genome.</title>
        <authorList>
            <person name="Sun Y."/>
            <person name="Gao Y."/>
            <person name="Yu Y."/>
        </authorList>
    </citation>
    <scope>NUCLEOTIDE SEQUENCE [LARGE SCALE GENOMIC DNA]</scope>
    <source>
        <tissue evidence="2">Muscle</tissue>
    </source>
</reference>